<evidence type="ECO:0000256" key="9">
    <source>
        <dbReference type="ARBA" id="ARBA00066675"/>
    </source>
</evidence>
<evidence type="ECO:0000256" key="5">
    <source>
        <dbReference type="ARBA" id="ARBA00022801"/>
    </source>
</evidence>
<gene>
    <name evidence="11" type="ORF">BSU04_03055</name>
</gene>
<dbReference type="EC" id="3.4.13.21" evidence="9"/>
<dbReference type="EMBL" id="MTHB01000023">
    <property type="protein sequence ID" value="OXC80214.1"/>
    <property type="molecule type" value="Genomic_DNA"/>
</dbReference>
<evidence type="ECO:0000256" key="3">
    <source>
        <dbReference type="ARBA" id="ARBA00022490"/>
    </source>
</evidence>
<protein>
    <recommendedName>
        <fullName evidence="9">dipeptidase E</fullName>
        <ecNumber evidence="9">3.4.13.21</ecNumber>
    </recommendedName>
    <alternativeName>
        <fullName evidence="10">Asp-specific dipeptidase</fullName>
    </alternativeName>
</protein>
<organism evidence="11 12">
    <name type="scientific">Caballeronia sordidicola</name>
    <name type="common">Burkholderia sordidicola</name>
    <dbReference type="NCBI Taxonomy" id="196367"/>
    <lineage>
        <taxon>Bacteria</taxon>
        <taxon>Pseudomonadati</taxon>
        <taxon>Pseudomonadota</taxon>
        <taxon>Betaproteobacteria</taxon>
        <taxon>Burkholderiales</taxon>
        <taxon>Burkholderiaceae</taxon>
        <taxon>Caballeronia</taxon>
    </lineage>
</organism>
<dbReference type="NCBIfam" id="NF003642">
    <property type="entry name" value="PRK05282.1"/>
    <property type="match status" value="1"/>
</dbReference>
<name>A0A226X9W1_CABSO</name>
<comment type="subcellular location">
    <subcellularLocation>
        <location evidence="1">Cytoplasm</location>
    </subcellularLocation>
</comment>
<dbReference type="PANTHER" id="PTHR20842:SF0">
    <property type="entry name" value="ALPHA-ASPARTYL DIPEPTIDASE"/>
    <property type="match status" value="1"/>
</dbReference>
<keyword evidence="5" id="KW-0378">Hydrolase</keyword>
<comment type="catalytic activity">
    <reaction evidence="8">
        <text>Dipeptidase E catalyzes the hydrolysis of dipeptides Asp-|-Xaa. It does not act on peptides with N-terminal Glu, Asn or Gln, nor does it cleave isoaspartyl peptides.</text>
        <dbReference type="EC" id="3.4.13.21"/>
    </reaction>
</comment>
<dbReference type="SUPFAM" id="SSF52317">
    <property type="entry name" value="Class I glutamine amidotransferase-like"/>
    <property type="match status" value="1"/>
</dbReference>
<evidence type="ECO:0000256" key="2">
    <source>
        <dbReference type="ARBA" id="ARBA00006534"/>
    </source>
</evidence>
<evidence type="ECO:0000256" key="6">
    <source>
        <dbReference type="ARBA" id="ARBA00022825"/>
    </source>
</evidence>
<dbReference type="Gene3D" id="3.40.50.880">
    <property type="match status" value="1"/>
</dbReference>
<dbReference type="InterPro" id="IPR029062">
    <property type="entry name" value="Class_I_gatase-like"/>
</dbReference>
<evidence type="ECO:0000313" key="11">
    <source>
        <dbReference type="EMBL" id="OXC80214.1"/>
    </source>
</evidence>
<evidence type="ECO:0000256" key="7">
    <source>
        <dbReference type="ARBA" id="ARBA00022997"/>
    </source>
</evidence>
<keyword evidence="7" id="KW-0224">Dipeptidase</keyword>
<evidence type="ECO:0000256" key="8">
    <source>
        <dbReference type="ARBA" id="ARBA00050239"/>
    </source>
</evidence>
<dbReference type="CDD" id="cd03146">
    <property type="entry name" value="GAT1_Peptidase_E"/>
    <property type="match status" value="1"/>
</dbReference>
<accession>A0A226X9W1</accession>
<keyword evidence="3" id="KW-0963">Cytoplasm</keyword>
<keyword evidence="4" id="KW-0645">Protease</keyword>
<evidence type="ECO:0000256" key="10">
    <source>
        <dbReference type="ARBA" id="ARBA00075877"/>
    </source>
</evidence>
<proteinExistence type="inferred from homology"/>
<comment type="caution">
    <text evidence="11">The sequence shown here is derived from an EMBL/GenBank/DDBJ whole genome shotgun (WGS) entry which is preliminary data.</text>
</comment>
<dbReference type="FunFam" id="3.40.50.880:FF:000007">
    <property type="entry name" value="Peptidase E"/>
    <property type="match status" value="1"/>
</dbReference>
<dbReference type="PANTHER" id="PTHR20842">
    <property type="entry name" value="PROTEASE S51 ALPHA-ASPARTYL DIPEPTIDASE"/>
    <property type="match status" value="1"/>
</dbReference>
<dbReference type="InterPro" id="IPR005320">
    <property type="entry name" value="Peptidase_S51"/>
</dbReference>
<evidence type="ECO:0000256" key="1">
    <source>
        <dbReference type="ARBA" id="ARBA00004496"/>
    </source>
</evidence>
<dbReference type="GO" id="GO:0008236">
    <property type="term" value="F:serine-type peptidase activity"/>
    <property type="evidence" value="ECO:0007669"/>
    <property type="project" value="UniProtKB-KW"/>
</dbReference>
<dbReference type="AlphaFoldDB" id="A0A226X9W1"/>
<comment type="similarity">
    <text evidence="2">Belongs to the peptidase S51 family.</text>
</comment>
<dbReference type="Proteomes" id="UP000214720">
    <property type="component" value="Unassembled WGS sequence"/>
</dbReference>
<sequence>MYGMTQRILLMSSSRKDQLGYLEHAGEQIHVLLKHEPRKVLFVPFAAVTFSFDSYEDRVKPAFERLGYSLESIHHSDDPVAAIEQAEAIAIGGGNTFALLKRLYDADIVDAIRAKVMAGTPYMGWSAGSNVACPTIRTTNDMPVVQPPTLRALGLVPFQVNPHFISGKPAGHNGESREERLAEFLAINAPEQVLALPEGSALYSDGTHGTVLGERHAVHFLGDGRVQTLRENETFPLAHIEGPADISDWPAFGG</sequence>
<dbReference type="GO" id="GO:0005737">
    <property type="term" value="C:cytoplasm"/>
    <property type="evidence" value="ECO:0007669"/>
    <property type="project" value="UniProtKB-SubCell"/>
</dbReference>
<reference evidence="12" key="1">
    <citation type="submission" date="2017-01" db="EMBL/GenBank/DDBJ databases">
        <title>Genome Analysis of Deinococcus marmoris KOPRI26562.</title>
        <authorList>
            <person name="Kim J.H."/>
            <person name="Oh H.-M."/>
        </authorList>
    </citation>
    <scope>NUCLEOTIDE SEQUENCE [LARGE SCALE GENOMIC DNA]</scope>
    <source>
        <strain evidence="12">PAMC 26633</strain>
    </source>
</reference>
<dbReference type="Pfam" id="PF03575">
    <property type="entry name" value="Peptidase_S51"/>
    <property type="match status" value="1"/>
</dbReference>
<evidence type="ECO:0000256" key="4">
    <source>
        <dbReference type="ARBA" id="ARBA00022670"/>
    </source>
</evidence>
<dbReference type="GO" id="GO:0016805">
    <property type="term" value="F:dipeptidase activity"/>
    <property type="evidence" value="ECO:0007669"/>
    <property type="project" value="UniProtKB-KW"/>
</dbReference>
<dbReference type="GO" id="GO:0006508">
    <property type="term" value="P:proteolysis"/>
    <property type="evidence" value="ECO:0007669"/>
    <property type="project" value="UniProtKB-KW"/>
</dbReference>
<evidence type="ECO:0000313" key="12">
    <source>
        <dbReference type="Proteomes" id="UP000214720"/>
    </source>
</evidence>
<keyword evidence="6" id="KW-0720">Serine protease</keyword>